<accession>A0A646KX19</accession>
<dbReference type="Proteomes" id="UP000419138">
    <property type="component" value="Unassembled WGS sequence"/>
</dbReference>
<comment type="caution">
    <text evidence="2">The sequence shown here is derived from an EMBL/GenBank/DDBJ whole genome shotgun (WGS) entry which is preliminary data.</text>
</comment>
<dbReference type="GO" id="GO:0016747">
    <property type="term" value="F:acyltransferase activity, transferring groups other than amino-acyl groups"/>
    <property type="evidence" value="ECO:0007669"/>
    <property type="project" value="InterPro"/>
</dbReference>
<sequence>MIHIREMDESHIDAVSALRVRSWQSAYRGIIPQSHLDGMTAAEDARRRRAWFASSRDQVVDLVAVDGHGDTVSGWICFGSYRGETDAQAPGEVYALYVDPARTGRGIGRDLLDSAHHHAAA</sequence>
<protein>
    <submittedName>
        <fullName evidence="2">GNAT family N-acetyltransferase</fullName>
    </submittedName>
</protein>
<evidence type="ECO:0000313" key="2">
    <source>
        <dbReference type="EMBL" id="MQT05556.1"/>
    </source>
</evidence>
<dbReference type="EMBL" id="VCLA01000204">
    <property type="protein sequence ID" value="MQT05556.1"/>
    <property type="molecule type" value="Genomic_DNA"/>
</dbReference>
<dbReference type="InterPro" id="IPR016181">
    <property type="entry name" value="Acyl_CoA_acyltransferase"/>
</dbReference>
<dbReference type="Gene3D" id="3.40.630.30">
    <property type="match status" value="1"/>
</dbReference>
<dbReference type="CDD" id="cd04301">
    <property type="entry name" value="NAT_SF"/>
    <property type="match status" value="1"/>
</dbReference>
<gene>
    <name evidence="2" type="ORF">FF041_37340</name>
</gene>
<organism evidence="2 3">
    <name type="scientific">Streptomyces jumonjinensis</name>
    <dbReference type="NCBI Taxonomy" id="1945"/>
    <lineage>
        <taxon>Bacteria</taxon>
        <taxon>Bacillati</taxon>
        <taxon>Actinomycetota</taxon>
        <taxon>Actinomycetes</taxon>
        <taxon>Kitasatosporales</taxon>
        <taxon>Streptomycetaceae</taxon>
        <taxon>Streptomyces</taxon>
    </lineage>
</organism>
<evidence type="ECO:0000313" key="3">
    <source>
        <dbReference type="Proteomes" id="UP000419138"/>
    </source>
</evidence>
<dbReference type="SUPFAM" id="SSF55729">
    <property type="entry name" value="Acyl-CoA N-acyltransferases (Nat)"/>
    <property type="match status" value="1"/>
</dbReference>
<dbReference type="Pfam" id="PF00583">
    <property type="entry name" value="Acetyltransf_1"/>
    <property type="match status" value="1"/>
</dbReference>
<dbReference type="InterPro" id="IPR000182">
    <property type="entry name" value="GNAT_dom"/>
</dbReference>
<dbReference type="OrthoDB" id="5243635at2"/>
<dbReference type="AlphaFoldDB" id="A0A646KX19"/>
<dbReference type="RefSeq" id="WP_153527171.1">
    <property type="nucleotide sequence ID" value="NZ_VCLA01000204.1"/>
</dbReference>
<name>A0A646KX19_STRJU</name>
<feature type="domain" description="N-acetyltransferase" evidence="1">
    <location>
        <begin position="2"/>
        <end position="121"/>
    </location>
</feature>
<keyword evidence="3" id="KW-1185">Reference proteome</keyword>
<keyword evidence="2" id="KW-0808">Transferase</keyword>
<reference evidence="2 3" key="1">
    <citation type="submission" date="2019-05" db="EMBL/GenBank/DDBJ databases">
        <title>Comparative genomics and metabolomics analyses of clavulanic acid producing Streptomyces species provides insight into specialized metabolism and evolution of beta-lactam biosynthetic gene clusters.</title>
        <authorList>
            <person name="Moore M.A."/>
            <person name="Cruz-Morales P."/>
            <person name="Barona Gomez F."/>
            <person name="Kapil T."/>
        </authorList>
    </citation>
    <scope>NUCLEOTIDE SEQUENCE [LARGE SCALE GENOMIC DNA]</scope>
    <source>
        <strain evidence="2 3">NRRL 5741</strain>
    </source>
</reference>
<evidence type="ECO:0000259" key="1">
    <source>
        <dbReference type="PROSITE" id="PS51186"/>
    </source>
</evidence>
<feature type="non-terminal residue" evidence="2">
    <location>
        <position position="121"/>
    </location>
</feature>
<proteinExistence type="predicted"/>
<dbReference type="PROSITE" id="PS51186">
    <property type="entry name" value="GNAT"/>
    <property type="match status" value="1"/>
</dbReference>